<dbReference type="Pfam" id="PF10032">
    <property type="entry name" value="Pho88"/>
    <property type="match status" value="1"/>
</dbReference>
<keyword evidence="3" id="KW-1185">Reference proteome</keyword>
<keyword evidence="1" id="KW-0812">Transmembrane</keyword>
<evidence type="ECO:0000313" key="2">
    <source>
        <dbReference type="EMBL" id="RFU81997.1"/>
    </source>
</evidence>
<protein>
    <submittedName>
        <fullName evidence="2">Uncharacterized protein</fullName>
    </submittedName>
</protein>
<dbReference type="PANTHER" id="PTHR28112:SF1">
    <property type="entry name" value="SRP-INDEPENDENT TARGETING PROTEIN 3"/>
    <property type="match status" value="1"/>
</dbReference>
<dbReference type="OrthoDB" id="18139at2759"/>
<dbReference type="PANTHER" id="PTHR28112">
    <property type="entry name" value="SRP-INDEPENDENT TARGETING PROTEIN 3"/>
    <property type="match status" value="1"/>
</dbReference>
<dbReference type="Proteomes" id="UP000266272">
    <property type="component" value="Unassembled WGS sequence"/>
</dbReference>
<organism evidence="2 3">
    <name type="scientific">Trichoderma arundinaceum</name>
    <dbReference type="NCBI Taxonomy" id="490622"/>
    <lineage>
        <taxon>Eukaryota</taxon>
        <taxon>Fungi</taxon>
        <taxon>Dikarya</taxon>
        <taxon>Ascomycota</taxon>
        <taxon>Pezizomycotina</taxon>
        <taxon>Sordariomycetes</taxon>
        <taxon>Hypocreomycetidae</taxon>
        <taxon>Hypocreales</taxon>
        <taxon>Hypocreaceae</taxon>
        <taxon>Trichoderma</taxon>
    </lineage>
</organism>
<feature type="transmembrane region" description="Helical" evidence="1">
    <location>
        <begin position="55"/>
        <end position="74"/>
    </location>
</feature>
<dbReference type="GO" id="GO:0005739">
    <property type="term" value="C:mitochondrion"/>
    <property type="evidence" value="ECO:0007669"/>
    <property type="project" value="TreeGrafter"/>
</dbReference>
<dbReference type="EMBL" id="PXOA01000012">
    <property type="protein sequence ID" value="RFU81997.1"/>
    <property type="molecule type" value="Genomic_DNA"/>
</dbReference>
<keyword evidence="1" id="KW-0472">Membrane</keyword>
<gene>
    <name evidence="2" type="ORF">TARUN_179</name>
</gene>
<accession>A0A395P1U9</accession>
<evidence type="ECO:0000313" key="3">
    <source>
        <dbReference type="Proteomes" id="UP000266272"/>
    </source>
</evidence>
<reference evidence="2 3" key="1">
    <citation type="journal article" date="2018" name="PLoS Pathog.">
        <title>Evolution of structural diversity of trichothecenes, a family of toxins produced by plant pathogenic and entomopathogenic fungi.</title>
        <authorList>
            <person name="Proctor R.H."/>
            <person name="McCormick S.P."/>
            <person name="Kim H.S."/>
            <person name="Cardoza R.E."/>
            <person name="Stanley A.M."/>
            <person name="Lindo L."/>
            <person name="Kelly A."/>
            <person name="Brown D.W."/>
            <person name="Lee T."/>
            <person name="Vaughan M.M."/>
            <person name="Alexander N.J."/>
            <person name="Busman M."/>
            <person name="Gutierrez S."/>
        </authorList>
    </citation>
    <scope>NUCLEOTIDE SEQUENCE [LARGE SCALE GENOMIC DNA]</scope>
    <source>
        <strain evidence="2 3">IBT 40837</strain>
    </source>
</reference>
<sequence>MAISPQIDRTSRWRREERALEQIANSRASTNLMIILGMMQVTKRIPFEDENVLNLVRAVYIGSNVLIAALYFYIQLQINKKKGKENISSP</sequence>
<evidence type="ECO:0000256" key="1">
    <source>
        <dbReference type="SAM" id="Phobius"/>
    </source>
</evidence>
<proteinExistence type="predicted"/>
<name>A0A395P1U9_TRIAR</name>
<dbReference type="GO" id="GO:0045047">
    <property type="term" value="P:protein targeting to ER"/>
    <property type="evidence" value="ECO:0007669"/>
    <property type="project" value="InterPro"/>
</dbReference>
<dbReference type="InterPro" id="IPR012098">
    <property type="entry name" value="SND3_fun"/>
</dbReference>
<keyword evidence="1" id="KW-1133">Transmembrane helix</keyword>
<comment type="caution">
    <text evidence="2">The sequence shown here is derived from an EMBL/GenBank/DDBJ whole genome shotgun (WGS) entry which is preliminary data.</text>
</comment>
<dbReference type="GO" id="GO:0005783">
    <property type="term" value="C:endoplasmic reticulum"/>
    <property type="evidence" value="ECO:0007669"/>
    <property type="project" value="InterPro"/>
</dbReference>
<dbReference type="AlphaFoldDB" id="A0A395P1U9"/>